<organism evidence="11 12">
    <name type="scientific">Candidatus Nucleicultrix amoebiphila FS5</name>
    <dbReference type="NCBI Taxonomy" id="1414854"/>
    <lineage>
        <taxon>Bacteria</taxon>
        <taxon>Pseudomonadati</taxon>
        <taxon>Pseudomonadota</taxon>
        <taxon>Alphaproteobacteria</taxon>
        <taxon>Holosporales</taxon>
        <taxon>Candidatus Nucleicultricaceae</taxon>
        <taxon>Candidatus Nucleicultrix</taxon>
    </lineage>
</organism>
<dbReference type="InterPro" id="IPR027417">
    <property type="entry name" value="P-loop_NTPase"/>
</dbReference>
<keyword evidence="5 8" id="KW-1133">Transmembrane helix</keyword>
<keyword evidence="3" id="KW-0547">Nucleotide-binding</keyword>
<dbReference type="GO" id="GO:0005524">
    <property type="term" value="F:ATP binding"/>
    <property type="evidence" value="ECO:0007669"/>
    <property type="project" value="UniProtKB-KW"/>
</dbReference>
<evidence type="ECO:0000313" key="11">
    <source>
        <dbReference type="EMBL" id="ARN84407.1"/>
    </source>
</evidence>
<feature type="domain" description="ABC transmembrane type-1" evidence="10">
    <location>
        <begin position="29"/>
        <end position="309"/>
    </location>
</feature>
<dbReference type="CDD" id="cd18575">
    <property type="entry name" value="ABC_6TM_bac_exporter_ABCB8_10_like"/>
    <property type="match status" value="1"/>
</dbReference>
<dbReference type="PROSITE" id="PS00211">
    <property type="entry name" value="ABC_TRANSPORTER_1"/>
    <property type="match status" value="1"/>
</dbReference>
<dbReference type="GO" id="GO:0016887">
    <property type="term" value="F:ATP hydrolysis activity"/>
    <property type="evidence" value="ECO:0007669"/>
    <property type="project" value="InterPro"/>
</dbReference>
<dbReference type="FunFam" id="3.40.50.300:FF:000218">
    <property type="entry name" value="Multidrug ABC transporter ATP-binding protein"/>
    <property type="match status" value="1"/>
</dbReference>
<dbReference type="PANTHER" id="PTHR43394:SF1">
    <property type="entry name" value="ATP-BINDING CASSETTE SUB-FAMILY B MEMBER 10, MITOCHONDRIAL"/>
    <property type="match status" value="1"/>
</dbReference>
<dbReference type="InterPro" id="IPR039421">
    <property type="entry name" value="Type_1_exporter"/>
</dbReference>
<dbReference type="Pfam" id="PF00005">
    <property type="entry name" value="ABC_tran"/>
    <property type="match status" value="1"/>
</dbReference>
<dbReference type="InterPro" id="IPR003593">
    <property type="entry name" value="AAA+_ATPase"/>
</dbReference>
<evidence type="ECO:0000256" key="7">
    <source>
        <dbReference type="ARBA" id="ARBA00024725"/>
    </source>
</evidence>
<dbReference type="Gene3D" id="1.20.1560.10">
    <property type="entry name" value="ABC transporter type 1, transmembrane domain"/>
    <property type="match status" value="1"/>
</dbReference>
<dbReference type="AlphaFoldDB" id="A0A1W6N3D8"/>
<feature type="transmembrane region" description="Helical" evidence="8">
    <location>
        <begin position="249"/>
        <end position="267"/>
    </location>
</feature>
<evidence type="ECO:0008006" key="13">
    <source>
        <dbReference type="Google" id="ProtNLM"/>
    </source>
</evidence>
<dbReference type="PROSITE" id="PS50929">
    <property type="entry name" value="ABC_TM1F"/>
    <property type="match status" value="1"/>
</dbReference>
<evidence type="ECO:0000256" key="4">
    <source>
        <dbReference type="ARBA" id="ARBA00022840"/>
    </source>
</evidence>
<evidence type="ECO:0000256" key="5">
    <source>
        <dbReference type="ARBA" id="ARBA00022989"/>
    </source>
</evidence>
<dbReference type="OrthoDB" id="5288404at2"/>
<reference evidence="11 12" key="1">
    <citation type="submission" date="2014-06" db="EMBL/GenBank/DDBJ databases">
        <title>The genome of the endonuclear symbiont Nucleicultrix amoebiphila.</title>
        <authorList>
            <person name="Schulz F."/>
            <person name="Horn M."/>
        </authorList>
    </citation>
    <scope>NUCLEOTIDE SEQUENCE [LARGE SCALE GENOMIC DNA]</scope>
    <source>
        <strain evidence="11 12">FS5</strain>
    </source>
</reference>
<dbReference type="InterPro" id="IPR017871">
    <property type="entry name" value="ABC_transporter-like_CS"/>
</dbReference>
<keyword evidence="4" id="KW-0067">ATP-binding</keyword>
<dbReference type="SUPFAM" id="SSF52540">
    <property type="entry name" value="P-loop containing nucleoside triphosphate hydrolases"/>
    <property type="match status" value="1"/>
</dbReference>
<evidence type="ECO:0000256" key="2">
    <source>
        <dbReference type="ARBA" id="ARBA00022692"/>
    </source>
</evidence>
<feature type="transmembrane region" description="Helical" evidence="8">
    <location>
        <begin position="166"/>
        <end position="185"/>
    </location>
</feature>
<name>A0A1W6N3D8_9PROT</name>
<dbReference type="GO" id="GO:0015421">
    <property type="term" value="F:ABC-type oligopeptide transporter activity"/>
    <property type="evidence" value="ECO:0007669"/>
    <property type="project" value="TreeGrafter"/>
</dbReference>
<protein>
    <recommendedName>
        <fullName evidence="13">ABC transporter ATP-binding protein</fullName>
    </recommendedName>
</protein>
<dbReference type="PROSITE" id="PS50893">
    <property type="entry name" value="ABC_TRANSPORTER_2"/>
    <property type="match status" value="1"/>
</dbReference>
<dbReference type="SUPFAM" id="SSF90123">
    <property type="entry name" value="ABC transporter transmembrane region"/>
    <property type="match status" value="1"/>
</dbReference>
<dbReference type="InterPro" id="IPR003439">
    <property type="entry name" value="ABC_transporter-like_ATP-bd"/>
</dbReference>
<comment type="subcellular location">
    <subcellularLocation>
        <location evidence="1">Cell membrane</location>
        <topology evidence="1">Multi-pass membrane protein</topology>
    </subcellularLocation>
</comment>
<evidence type="ECO:0000256" key="8">
    <source>
        <dbReference type="SAM" id="Phobius"/>
    </source>
</evidence>
<dbReference type="PANTHER" id="PTHR43394">
    <property type="entry name" value="ATP-DEPENDENT PERMEASE MDL1, MITOCHONDRIAL"/>
    <property type="match status" value="1"/>
</dbReference>
<evidence type="ECO:0000256" key="6">
    <source>
        <dbReference type="ARBA" id="ARBA00023136"/>
    </source>
</evidence>
<dbReference type="InterPro" id="IPR036640">
    <property type="entry name" value="ABC1_TM_sf"/>
</dbReference>
<evidence type="ECO:0000256" key="3">
    <source>
        <dbReference type="ARBA" id="ARBA00022741"/>
    </source>
</evidence>
<feature type="transmembrane region" description="Helical" evidence="8">
    <location>
        <begin position="62"/>
        <end position="83"/>
    </location>
</feature>
<keyword evidence="2 8" id="KW-0812">Transmembrane</keyword>
<feature type="transmembrane region" description="Helical" evidence="8">
    <location>
        <begin position="26"/>
        <end position="50"/>
    </location>
</feature>
<comment type="function">
    <text evidence="7">Part of an ABC transporter complex. Transmembrane domains (TMD) form a pore in the inner membrane and the ATP-binding domain (NBD) is responsible for energy generation.</text>
</comment>
<dbReference type="SMART" id="SM00382">
    <property type="entry name" value="AAA"/>
    <property type="match status" value="1"/>
</dbReference>
<dbReference type="GO" id="GO:0005886">
    <property type="term" value="C:plasma membrane"/>
    <property type="evidence" value="ECO:0007669"/>
    <property type="project" value="UniProtKB-SubCell"/>
</dbReference>
<dbReference type="STRING" id="1414854.GQ61_02670"/>
<keyword evidence="12" id="KW-1185">Reference proteome</keyword>
<proteinExistence type="predicted"/>
<dbReference type="Gene3D" id="3.40.50.300">
    <property type="entry name" value="P-loop containing nucleotide triphosphate hydrolases"/>
    <property type="match status" value="1"/>
</dbReference>
<evidence type="ECO:0000313" key="12">
    <source>
        <dbReference type="Proteomes" id="UP000237351"/>
    </source>
</evidence>
<accession>A0A1W6N3D8</accession>
<evidence type="ECO:0000259" key="10">
    <source>
        <dbReference type="PROSITE" id="PS50929"/>
    </source>
</evidence>
<sequence length="584" mass="63670">MTTSPKDNLKNLKYTWHYLKPYGWELVRALCALSVAAVIILGLGQVVRVLIDQNLHSPNSSLFTRSIIVFAFLSIVLALATYVRTSTTAWMAERVVSDLKAKLFNHLLTMDLIFYEKQRLGDLLARLNGDATLIRTVVAASGAVAIRSTIQLFGSLIFLIITSPRLLLVILATIPVVLIPIFLIGRSLKNVSKESQDQLGLVNAFEEEKLMAIKDVQILHAEAETDKAHKALLLESLGFSKRRVHKRSLLIASVIGLAFLAVGLVAWVGANDVYAGAMTAGELAAFIFYAIVATGSLNSLAEVIGDIQASSGAMERILSVMATSSLIRDPKAPQVIPPSSKVTITIKNLTFFYPSRPEKPALKGVNLQVIGGQHIALVGPSGAGKSTLFQLLLRFYDPQQGSINLSGIPLDQLSLETVRSKIGIVPQDPVIFNDTVFNNIWFANPKASRKSVLEAAKAAYVHEFSESLPQGYDTVLGERGVKLSGGQRQRIAIARALLKSPQILLLDEATNALDALKEHYVQMAIEELMKDRTTIIAAHRLTTVKKADNIIVLDRGEIVATGQHEALVKAKGLYYDLAQKQLIA</sequence>
<evidence type="ECO:0000256" key="1">
    <source>
        <dbReference type="ARBA" id="ARBA00004651"/>
    </source>
</evidence>
<feature type="transmembrane region" description="Helical" evidence="8">
    <location>
        <begin position="136"/>
        <end position="160"/>
    </location>
</feature>
<dbReference type="GO" id="GO:0090374">
    <property type="term" value="P:oligopeptide export from mitochondrion"/>
    <property type="evidence" value="ECO:0007669"/>
    <property type="project" value="TreeGrafter"/>
</dbReference>
<keyword evidence="6 8" id="KW-0472">Membrane</keyword>
<feature type="domain" description="ABC transporter" evidence="9">
    <location>
        <begin position="344"/>
        <end position="580"/>
    </location>
</feature>
<dbReference type="InterPro" id="IPR011527">
    <property type="entry name" value="ABC1_TM_dom"/>
</dbReference>
<gene>
    <name evidence="11" type="ORF">GQ61_02670</name>
</gene>
<evidence type="ECO:0000259" key="9">
    <source>
        <dbReference type="PROSITE" id="PS50893"/>
    </source>
</evidence>
<dbReference type="Pfam" id="PF00664">
    <property type="entry name" value="ABC_membrane"/>
    <property type="match status" value="1"/>
</dbReference>
<dbReference type="KEGG" id="naf:GQ61_02670"/>
<dbReference type="Proteomes" id="UP000237351">
    <property type="component" value="Chromosome"/>
</dbReference>
<dbReference type="RefSeq" id="WP_085783796.1">
    <property type="nucleotide sequence ID" value="NZ_CP008743.1"/>
</dbReference>
<dbReference type="EMBL" id="CP008743">
    <property type="protein sequence ID" value="ARN84407.1"/>
    <property type="molecule type" value="Genomic_DNA"/>
</dbReference>